<dbReference type="AlphaFoldDB" id="A0A1R4JJY4"/>
<reference evidence="14 15" key="1">
    <citation type="submission" date="2017-02" db="EMBL/GenBank/DDBJ databases">
        <authorList>
            <person name="Peterson S.W."/>
        </authorList>
    </citation>
    <scope>NUCLEOTIDE SEQUENCE [LARGE SCALE GENOMIC DNA]</scope>
    <source>
        <strain evidence="14 15">LSP_Lj1</strain>
    </source>
</reference>
<dbReference type="GO" id="GO:0015450">
    <property type="term" value="F:protein-transporting ATPase activity"/>
    <property type="evidence" value="ECO:0007669"/>
    <property type="project" value="InterPro"/>
</dbReference>
<comment type="subcellular location">
    <subcellularLocation>
        <location evidence="1 9">Cell membrane</location>
        <topology evidence="1 9">Multi-pass membrane protein</topology>
    </subcellularLocation>
</comment>
<dbReference type="GO" id="GO:0005886">
    <property type="term" value="C:plasma membrane"/>
    <property type="evidence" value="ECO:0007669"/>
    <property type="project" value="UniProtKB-SubCell"/>
</dbReference>
<evidence type="ECO:0000259" key="13">
    <source>
        <dbReference type="Pfam" id="PF22599"/>
    </source>
</evidence>
<keyword evidence="2 9" id="KW-0813">Transport</keyword>
<dbReference type="PANTHER" id="PTHR30081">
    <property type="entry name" value="PROTEIN-EXPORT MEMBRANE PROTEIN SEC"/>
    <property type="match status" value="1"/>
</dbReference>
<evidence type="ECO:0000256" key="9">
    <source>
        <dbReference type="HAMAP-Rule" id="MF_01463"/>
    </source>
</evidence>
<proteinExistence type="inferred from homology"/>
<dbReference type="InterPro" id="IPR054384">
    <property type="entry name" value="SecDF_P1_head"/>
</dbReference>
<evidence type="ECO:0000259" key="12">
    <source>
        <dbReference type="Pfam" id="PF21760"/>
    </source>
</evidence>
<dbReference type="GO" id="GO:0065002">
    <property type="term" value="P:intracellular protein transmembrane transport"/>
    <property type="evidence" value="ECO:0007669"/>
    <property type="project" value="UniProtKB-UniRule"/>
</dbReference>
<keyword evidence="15" id="KW-1185">Reference proteome</keyword>
<feature type="region of interest" description="Disordered" evidence="10">
    <location>
        <begin position="524"/>
        <end position="549"/>
    </location>
</feature>
<organism evidence="14 15">
    <name type="scientific">Luteococcus japonicus LSP_Lj1</name>
    <dbReference type="NCBI Taxonomy" id="1255658"/>
    <lineage>
        <taxon>Bacteria</taxon>
        <taxon>Bacillati</taxon>
        <taxon>Actinomycetota</taxon>
        <taxon>Actinomycetes</taxon>
        <taxon>Propionibacteriales</taxon>
        <taxon>Propionibacteriaceae</taxon>
        <taxon>Luteococcus</taxon>
    </lineage>
</organism>
<feature type="transmembrane region" description="Helical" evidence="9">
    <location>
        <begin position="466"/>
        <end position="484"/>
    </location>
</feature>
<dbReference type="InterPro" id="IPR048631">
    <property type="entry name" value="SecD_1st"/>
</dbReference>
<dbReference type="NCBIfam" id="TIGR00916">
    <property type="entry name" value="2A0604s01"/>
    <property type="match status" value="1"/>
</dbReference>
<dbReference type="InterPro" id="IPR048634">
    <property type="entry name" value="SecD_SecF_C"/>
</dbReference>
<feature type="transmembrane region" description="Helical" evidence="9">
    <location>
        <begin position="362"/>
        <end position="383"/>
    </location>
</feature>
<dbReference type="Gene3D" id="3.30.70.3220">
    <property type="match status" value="1"/>
</dbReference>
<comment type="subunit">
    <text evidence="9">Forms a complex with SecF. Part of the essential Sec protein translocation apparatus which comprises SecA, SecYEG and auxiliary proteins SecDF. Other proteins may also be involved.</text>
</comment>
<evidence type="ECO:0000259" key="11">
    <source>
        <dbReference type="Pfam" id="PF02355"/>
    </source>
</evidence>
<feature type="region of interest" description="Disordered" evidence="10">
    <location>
        <begin position="130"/>
        <end position="160"/>
    </location>
</feature>
<evidence type="ECO:0000256" key="5">
    <source>
        <dbReference type="ARBA" id="ARBA00022927"/>
    </source>
</evidence>
<evidence type="ECO:0000256" key="3">
    <source>
        <dbReference type="ARBA" id="ARBA00022475"/>
    </source>
</evidence>
<dbReference type="STRING" id="1255658.FM114_08025"/>
<dbReference type="NCBIfam" id="TIGR01129">
    <property type="entry name" value="secD"/>
    <property type="match status" value="1"/>
</dbReference>
<dbReference type="Gene3D" id="3.30.1360.200">
    <property type="match status" value="1"/>
</dbReference>
<dbReference type="HAMAP" id="MF_01463_B">
    <property type="entry name" value="SecD_B"/>
    <property type="match status" value="1"/>
</dbReference>
<dbReference type="GO" id="GO:0006605">
    <property type="term" value="P:protein targeting"/>
    <property type="evidence" value="ECO:0007669"/>
    <property type="project" value="UniProtKB-UniRule"/>
</dbReference>
<dbReference type="InterPro" id="IPR055344">
    <property type="entry name" value="SecD_SecF_C_bact"/>
</dbReference>
<evidence type="ECO:0000256" key="4">
    <source>
        <dbReference type="ARBA" id="ARBA00022692"/>
    </source>
</evidence>
<evidence type="ECO:0000313" key="15">
    <source>
        <dbReference type="Proteomes" id="UP000188342"/>
    </source>
</evidence>
<dbReference type="Pfam" id="PF02355">
    <property type="entry name" value="SecD_SecF_C"/>
    <property type="match status" value="1"/>
</dbReference>
<dbReference type="InterPro" id="IPR005791">
    <property type="entry name" value="SecD"/>
</dbReference>
<protein>
    <recommendedName>
        <fullName evidence="9">Protein translocase subunit SecD</fullName>
    </recommendedName>
</protein>
<dbReference type="Pfam" id="PF21760">
    <property type="entry name" value="SecD_1st"/>
    <property type="match status" value="1"/>
</dbReference>
<feature type="domain" description="Protein translocase subunit SecDF P1" evidence="12">
    <location>
        <begin position="66"/>
        <end position="122"/>
    </location>
</feature>
<evidence type="ECO:0000313" key="14">
    <source>
        <dbReference type="EMBL" id="SJN32328.1"/>
    </source>
</evidence>
<dbReference type="Pfam" id="PF07549">
    <property type="entry name" value="Sec_GG"/>
    <property type="match status" value="1"/>
</dbReference>
<gene>
    <name evidence="9" type="primary">secD</name>
    <name evidence="14" type="ORF">FM114_08025</name>
</gene>
<keyword evidence="5 9" id="KW-0653">Protein transport</keyword>
<evidence type="ECO:0000256" key="6">
    <source>
        <dbReference type="ARBA" id="ARBA00022989"/>
    </source>
</evidence>
<name>A0A1R4JJY4_9ACTN</name>
<dbReference type="SUPFAM" id="SSF82866">
    <property type="entry name" value="Multidrug efflux transporter AcrB transmembrane domain"/>
    <property type="match status" value="1"/>
</dbReference>
<keyword evidence="3 9" id="KW-1003">Cell membrane</keyword>
<keyword evidence="8 9" id="KW-0472">Membrane</keyword>
<dbReference type="Proteomes" id="UP000188342">
    <property type="component" value="Unassembled WGS sequence"/>
</dbReference>
<feature type="transmembrane region" description="Helical" evidence="9">
    <location>
        <begin position="335"/>
        <end position="355"/>
    </location>
</feature>
<feature type="transmembrane region" description="Helical" evidence="9">
    <location>
        <begin position="395"/>
        <end position="416"/>
    </location>
</feature>
<dbReference type="InterPro" id="IPR022813">
    <property type="entry name" value="SecD/SecF_arch_bac"/>
</dbReference>
<comment type="similarity">
    <text evidence="9">Belongs to the SecD/SecF family. SecD subfamily.</text>
</comment>
<feature type="compositionally biased region" description="Low complexity" evidence="10">
    <location>
        <begin position="134"/>
        <end position="154"/>
    </location>
</feature>
<dbReference type="Gene3D" id="1.20.1640.10">
    <property type="entry name" value="Multidrug efflux transporter AcrB transmembrane domain"/>
    <property type="match status" value="1"/>
</dbReference>
<comment type="caution">
    <text evidence="9">Lacks conserved residue(s) required for the propagation of feature annotation.</text>
</comment>
<dbReference type="GO" id="GO:0043952">
    <property type="term" value="P:protein transport by the Sec complex"/>
    <property type="evidence" value="ECO:0007669"/>
    <property type="project" value="UniProtKB-UniRule"/>
</dbReference>
<feature type="domain" description="SecDF P1 head subdomain" evidence="13">
    <location>
        <begin position="207"/>
        <end position="315"/>
    </location>
</feature>
<feature type="domain" description="Protein export membrane protein SecD/SecF C-terminal" evidence="11">
    <location>
        <begin position="318"/>
        <end position="492"/>
    </location>
</feature>
<dbReference type="EMBL" id="FUKQ01000032">
    <property type="protein sequence ID" value="SJN32328.1"/>
    <property type="molecule type" value="Genomic_DNA"/>
</dbReference>
<dbReference type="Pfam" id="PF22599">
    <property type="entry name" value="SecDF_P1_head"/>
    <property type="match status" value="1"/>
</dbReference>
<accession>A0A1R4JJY4</accession>
<keyword evidence="6 9" id="KW-1133">Transmembrane helix</keyword>
<evidence type="ECO:0000256" key="1">
    <source>
        <dbReference type="ARBA" id="ARBA00004651"/>
    </source>
</evidence>
<dbReference type="InterPro" id="IPR022646">
    <property type="entry name" value="SecD/SecF_CS"/>
</dbReference>
<keyword evidence="4 9" id="KW-0812">Transmembrane</keyword>
<comment type="function">
    <text evidence="9">Part of the Sec protein translocase complex. Interacts with the SecYEG preprotein conducting channel. SecDF uses the proton motive force (PMF) to complete protein translocation after the ATP-dependent function of SecA.</text>
</comment>
<keyword evidence="7 9" id="KW-0811">Translocation</keyword>
<evidence type="ECO:0000256" key="2">
    <source>
        <dbReference type="ARBA" id="ARBA00022448"/>
    </source>
</evidence>
<evidence type="ECO:0000256" key="8">
    <source>
        <dbReference type="ARBA" id="ARBA00023136"/>
    </source>
</evidence>
<feature type="transmembrane region" description="Helical" evidence="9">
    <location>
        <begin position="437"/>
        <end position="460"/>
    </location>
</feature>
<sequence length="549" mass="58041">MATSTGRSHPGRTLIIFTLIAAALYGLMALANTWKPRLGLDLAGGSTITLTASNTNGQGSISPENLEQARMIIQQRVDGLGVGESSVATQGGSHIVVSVPNVGSDDLTKMVGQTAQLMFRNVYQMAPVTPDVQPSATPGASATPTAPGLPTAPAKARGKSTGELLDLKTAMAFQPTAEDAADFEKFDCKQEYPDNPDQPLITCDREGTAKYLLGPVVIEGKHVKEASSGVPQGDLQTVVNLTFDDKGKKDFGTVTTALVNKQQPLNQNAIVLDSKVVSAPAIQSAILNGQAQISGSFTQKTGQDLANVLNYGALPLKFDVSEVQTVSPTLGGEQLRAGIIAGLVGLALVVAYSFLYYRGLGIIVVGSLVIATIITWATMTLLGESMGFALNLPGIAGAIMAIGVTADSFIIYFERIRDEIRDGRSLRTAIETGWKKARGTIVIADGVSLLSAVVLFILAVGAVKGFAFTLGLTTLIDMAIVFWFTKPLMSLLGRTKFFGEGHKWSGLDAEHMGVSRNSLLGIRTRTPRTSDGRRTRTRRGQVATSTEEA</sequence>
<evidence type="ECO:0000256" key="10">
    <source>
        <dbReference type="SAM" id="MobiDB-lite"/>
    </source>
</evidence>
<evidence type="ECO:0000256" key="7">
    <source>
        <dbReference type="ARBA" id="ARBA00023010"/>
    </source>
</evidence>
<dbReference type="PANTHER" id="PTHR30081:SF1">
    <property type="entry name" value="PROTEIN TRANSLOCASE SUBUNIT SECD"/>
    <property type="match status" value="1"/>
</dbReference>